<comment type="caution">
    <text evidence="1">The sequence shown here is derived from an EMBL/GenBank/DDBJ whole genome shotgun (WGS) entry which is preliminary data.</text>
</comment>
<accession>A0ABV7UHH7</accession>
<organism evidence="1 2">
    <name type="scientific">Camelimonas fluminis</name>
    <dbReference type="NCBI Taxonomy" id="1576911"/>
    <lineage>
        <taxon>Bacteria</taxon>
        <taxon>Pseudomonadati</taxon>
        <taxon>Pseudomonadota</taxon>
        <taxon>Alphaproteobacteria</taxon>
        <taxon>Hyphomicrobiales</taxon>
        <taxon>Chelatococcaceae</taxon>
        <taxon>Camelimonas</taxon>
    </lineage>
</organism>
<sequence>MSITHSEILEILFAEKLTPNDWPGPIFQAGTIYPSVEELRKACVNGEPPRPPWVFATRPARYALDAASLVQHIFPDGIPDPDRIPDETAEALSNLIKAVDRLVSTPGMERLVPDRERIIVLDEETFKQLILETVSN</sequence>
<dbReference type="RefSeq" id="WP_191320789.1">
    <property type="nucleotide sequence ID" value="NZ_BNCG01000025.1"/>
</dbReference>
<gene>
    <name evidence="1" type="ORF">ACFONL_11470</name>
</gene>
<proteinExistence type="predicted"/>
<evidence type="ECO:0000313" key="2">
    <source>
        <dbReference type="Proteomes" id="UP001595704"/>
    </source>
</evidence>
<evidence type="ECO:0000313" key="1">
    <source>
        <dbReference type="EMBL" id="MFC3637983.1"/>
    </source>
</evidence>
<keyword evidence="2" id="KW-1185">Reference proteome</keyword>
<reference evidence="2" key="1">
    <citation type="journal article" date="2019" name="Int. J. Syst. Evol. Microbiol.">
        <title>The Global Catalogue of Microorganisms (GCM) 10K type strain sequencing project: providing services to taxonomists for standard genome sequencing and annotation.</title>
        <authorList>
            <consortium name="The Broad Institute Genomics Platform"/>
            <consortium name="The Broad Institute Genome Sequencing Center for Infectious Disease"/>
            <person name="Wu L."/>
            <person name="Ma J."/>
        </authorList>
    </citation>
    <scope>NUCLEOTIDE SEQUENCE [LARGE SCALE GENOMIC DNA]</scope>
    <source>
        <strain evidence="2">KCTC 42282</strain>
    </source>
</reference>
<name>A0ABV7UHH7_9HYPH</name>
<dbReference type="EMBL" id="JBHRYC010000055">
    <property type="protein sequence ID" value="MFC3637983.1"/>
    <property type="molecule type" value="Genomic_DNA"/>
</dbReference>
<dbReference type="Proteomes" id="UP001595704">
    <property type="component" value="Unassembled WGS sequence"/>
</dbReference>
<protein>
    <submittedName>
        <fullName evidence="1">Uncharacterized protein</fullName>
    </submittedName>
</protein>